<evidence type="ECO:0000313" key="2">
    <source>
        <dbReference type="EMBL" id="SHO79184.1"/>
    </source>
</evidence>
<feature type="region of interest" description="Disordered" evidence="1">
    <location>
        <begin position="62"/>
        <end position="123"/>
    </location>
</feature>
<dbReference type="EMBL" id="LT671825">
    <property type="protein sequence ID" value="SHO79184.1"/>
    <property type="molecule type" value="Genomic_DNA"/>
</dbReference>
<organism evidence="2 3">
    <name type="scientific">Malassezia sympodialis (strain ATCC 42132)</name>
    <name type="common">Atopic eczema-associated yeast</name>
    <dbReference type="NCBI Taxonomy" id="1230383"/>
    <lineage>
        <taxon>Eukaryota</taxon>
        <taxon>Fungi</taxon>
        <taxon>Dikarya</taxon>
        <taxon>Basidiomycota</taxon>
        <taxon>Ustilaginomycotina</taxon>
        <taxon>Malasseziomycetes</taxon>
        <taxon>Malasseziales</taxon>
        <taxon>Malasseziaceae</taxon>
        <taxon>Malassezia</taxon>
    </lineage>
</organism>
<name>A0A1M8AAH1_MALS4</name>
<accession>A0A1M8AAH1</accession>
<sequence>MTWSGGAQCVWLEIQGFCKICFLPGRGSRCSSATWSSTSTMTPWRSRPSRLRVVPSPTALACVPPLPDRPERGVPHRLAPPHGAWRPRSRDPVDRPAPALDHAGGYDGAAPRGPEDGDDGASAALPTEWHALRRARSSLKSCCVSSSLRMPCVTGLASHSQSDAAPILPLWRFMHAQVVARQCGDAPPRAWLRSMSRVDRGLQRAATGSKAVCGQWAKCTERTDLFRRRRRPAWTRPVLRETLHAGRRSAVPAPMRLHRHALHVPDESIDYLPHRRHLVRQLW</sequence>
<gene>
    <name evidence="2" type="ORF">MSYG_3533</name>
</gene>
<dbReference type="VEuPathDB" id="FungiDB:MSYG_3533"/>
<reference evidence="3" key="1">
    <citation type="journal article" date="2017" name="Nucleic Acids Res.">
        <title>Proteogenomics produces comprehensive and highly accurate protein-coding gene annotation in a complete genome assembly of Malassezia sympodialis.</title>
        <authorList>
            <person name="Zhu Y."/>
            <person name="Engstroem P.G."/>
            <person name="Tellgren-Roth C."/>
            <person name="Baudo C.D."/>
            <person name="Kennell J.C."/>
            <person name="Sun S."/>
            <person name="Billmyre R.B."/>
            <person name="Schroeder M.S."/>
            <person name="Andersson A."/>
            <person name="Holm T."/>
            <person name="Sigurgeirsson B."/>
            <person name="Wu G."/>
            <person name="Sankaranarayanan S.R."/>
            <person name="Siddharthan R."/>
            <person name="Sanyal K."/>
            <person name="Lundeberg J."/>
            <person name="Nystedt B."/>
            <person name="Boekhout T."/>
            <person name="Dawson T.L. Jr."/>
            <person name="Heitman J."/>
            <person name="Scheynius A."/>
            <person name="Lehtioe J."/>
        </authorList>
    </citation>
    <scope>NUCLEOTIDE SEQUENCE [LARGE SCALE GENOMIC DNA]</scope>
    <source>
        <strain evidence="3">ATCC 42132</strain>
    </source>
</reference>
<evidence type="ECO:0000256" key="1">
    <source>
        <dbReference type="SAM" id="MobiDB-lite"/>
    </source>
</evidence>
<evidence type="ECO:0000313" key="3">
    <source>
        <dbReference type="Proteomes" id="UP000186303"/>
    </source>
</evidence>
<dbReference type="AlphaFoldDB" id="A0A1M8AAH1"/>
<dbReference type="Proteomes" id="UP000186303">
    <property type="component" value="Chromosome 5"/>
</dbReference>
<protein>
    <submittedName>
        <fullName evidence="2">Uncharacterized protein</fullName>
    </submittedName>
</protein>
<proteinExistence type="predicted"/>
<keyword evidence="3" id="KW-1185">Reference proteome</keyword>